<protein>
    <submittedName>
        <fullName evidence="1">Uncharacterized protein</fullName>
    </submittedName>
</protein>
<proteinExistence type="predicted"/>
<comment type="caution">
    <text evidence="1">The sequence shown here is derived from an EMBL/GenBank/DDBJ whole genome shotgun (WGS) entry which is preliminary data.</text>
</comment>
<dbReference type="EMBL" id="BROD01000001">
    <property type="protein sequence ID" value="GKX68107.1"/>
    <property type="molecule type" value="Genomic_DNA"/>
</dbReference>
<reference evidence="1" key="1">
    <citation type="journal article" date="2025" name="Int. J. Syst. Evol. Microbiol.">
        <title>Inconstantimicrobium mannanitabidum sp. nov., a novel member of the family Clostridiaceae isolated from anoxic soil under the treatment of reductive soil disinfestation.</title>
        <authorList>
            <person name="Ueki A."/>
            <person name="Tonouchi A."/>
            <person name="Honma S."/>
            <person name="Kaku N."/>
            <person name="Ueki K."/>
        </authorList>
    </citation>
    <scope>NUCLEOTIDE SEQUENCE</scope>
    <source>
        <strain evidence="1">TW13</strain>
    </source>
</reference>
<evidence type="ECO:0000313" key="2">
    <source>
        <dbReference type="Proteomes" id="UP001058074"/>
    </source>
</evidence>
<gene>
    <name evidence="1" type="ORF">rsdtw13_33650</name>
</gene>
<name>A0ACB5RGB9_9CLOT</name>
<dbReference type="Proteomes" id="UP001058074">
    <property type="component" value="Unassembled WGS sequence"/>
</dbReference>
<evidence type="ECO:0000313" key="1">
    <source>
        <dbReference type="EMBL" id="GKX68107.1"/>
    </source>
</evidence>
<organism evidence="1 2">
    <name type="scientific">Inconstantimicrobium mannanitabidum</name>
    <dbReference type="NCBI Taxonomy" id="1604901"/>
    <lineage>
        <taxon>Bacteria</taxon>
        <taxon>Bacillati</taxon>
        <taxon>Bacillota</taxon>
        <taxon>Clostridia</taxon>
        <taxon>Eubacteriales</taxon>
        <taxon>Clostridiaceae</taxon>
        <taxon>Inconstantimicrobium</taxon>
    </lineage>
</organism>
<accession>A0ACB5RGB9</accession>
<keyword evidence="2" id="KW-1185">Reference proteome</keyword>
<sequence length="350" mass="40316">MKKRYFYILILFAIIPVLGWIIFNASTSEVKYDIGSESGDIKEFGNVKFQVYKQVGEYGVNSVSIGKDGVQVSKANYFHDYGPYKNIVENKDLLRGKTIYDEFIDENDKFCVYACIENGSLDLNIKNKESKKIVRTKDDVKDSKSTLQVRIIDNYVEVITEGYTAEKPNQRIDHLIKAYKFDLDSGKLLKESIVAKNLPDMNILKGQNGKSYFIYSIQNEIKEETHYMIIYDSIHDQLTKVNLPEEVKETLNSFSAFNNGILYMATQDGDTVFAINEQGQVIKKYKINVKEPVEQRMIVDDGKIYLMDMASDSERKQRIYVYSLESGKCLYSCKVDTSIFCYKAPEFEVK</sequence>